<dbReference type="RefSeq" id="WP_161039037.1">
    <property type="nucleotide sequence ID" value="NZ_WWCM01000005.1"/>
</dbReference>
<keyword evidence="1" id="KW-0812">Transmembrane</keyword>
<evidence type="ECO:0000313" key="2">
    <source>
        <dbReference type="EMBL" id="MYM39669.1"/>
    </source>
</evidence>
<sequence>MTWEALAQLANVLVLPAFGYIVLLERRITRMQTQIEQLLETIKKGTV</sequence>
<evidence type="ECO:0000256" key="1">
    <source>
        <dbReference type="SAM" id="Phobius"/>
    </source>
</evidence>
<keyword evidence="3" id="KW-1185">Reference proteome</keyword>
<organism evidence="2 3">
    <name type="scientific">Duganella qianjiadongensis</name>
    <dbReference type="NCBI Taxonomy" id="2692176"/>
    <lineage>
        <taxon>Bacteria</taxon>
        <taxon>Pseudomonadati</taxon>
        <taxon>Pseudomonadota</taxon>
        <taxon>Betaproteobacteria</taxon>
        <taxon>Burkholderiales</taxon>
        <taxon>Oxalobacteraceae</taxon>
        <taxon>Telluria group</taxon>
        <taxon>Duganella</taxon>
    </lineage>
</organism>
<evidence type="ECO:0008006" key="4">
    <source>
        <dbReference type="Google" id="ProtNLM"/>
    </source>
</evidence>
<feature type="transmembrane region" description="Helical" evidence="1">
    <location>
        <begin position="6"/>
        <end position="24"/>
    </location>
</feature>
<protein>
    <recommendedName>
        <fullName evidence="4">YvrJ family protein</fullName>
    </recommendedName>
</protein>
<comment type="caution">
    <text evidence="2">The sequence shown here is derived from an EMBL/GenBank/DDBJ whole genome shotgun (WGS) entry which is preliminary data.</text>
</comment>
<dbReference type="Proteomes" id="UP000478090">
    <property type="component" value="Unassembled WGS sequence"/>
</dbReference>
<keyword evidence="1" id="KW-0472">Membrane</keyword>
<name>A0ABW9VMJ4_9BURK</name>
<reference evidence="2 3" key="1">
    <citation type="submission" date="2019-12" db="EMBL/GenBank/DDBJ databases">
        <title>Novel species isolated from a subtropical stream in China.</title>
        <authorList>
            <person name="Lu H."/>
        </authorList>
    </citation>
    <scope>NUCLEOTIDE SEQUENCE [LARGE SCALE GENOMIC DNA]</scope>
    <source>
        <strain evidence="2 3">CY13W</strain>
    </source>
</reference>
<gene>
    <name evidence="2" type="ORF">GTP27_10035</name>
</gene>
<accession>A0ABW9VMJ4</accession>
<dbReference type="EMBL" id="WWCM01000005">
    <property type="protein sequence ID" value="MYM39669.1"/>
    <property type="molecule type" value="Genomic_DNA"/>
</dbReference>
<proteinExistence type="predicted"/>
<evidence type="ECO:0000313" key="3">
    <source>
        <dbReference type="Proteomes" id="UP000478090"/>
    </source>
</evidence>
<keyword evidence="1" id="KW-1133">Transmembrane helix</keyword>